<dbReference type="PANTHER" id="PTHR31170">
    <property type="entry name" value="BNAC04G53230D PROTEIN"/>
    <property type="match status" value="1"/>
</dbReference>
<dbReference type="InterPro" id="IPR004158">
    <property type="entry name" value="DUF247_pln"/>
</dbReference>
<evidence type="ECO:0000313" key="4">
    <source>
        <dbReference type="Proteomes" id="UP001420932"/>
    </source>
</evidence>
<dbReference type="AlphaFoldDB" id="A0AAP0I4S8"/>
<name>A0AAP0I4S8_9MAGN</name>
<dbReference type="EMBL" id="JBBNAF010000010">
    <property type="protein sequence ID" value="KAK9108666.1"/>
    <property type="molecule type" value="Genomic_DNA"/>
</dbReference>
<evidence type="ECO:0000313" key="3">
    <source>
        <dbReference type="EMBL" id="KAK9108666.1"/>
    </source>
</evidence>
<feature type="region of interest" description="Disordered" evidence="1">
    <location>
        <begin position="236"/>
        <end position="276"/>
    </location>
</feature>
<keyword evidence="2" id="KW-1133">Transmembrane helix</keyword>
<keyword evidence="2" id="KW-0812">Transmembrane</keyword>
<proteinExistence type="predicted"/>
<organism evidence="3 4">
    <name type="scientific">Stephania yunnanensis</name>
    <dbReference type="NCBI Taxonomy" id="152371"/>
    <lineage>
        <taxon>Eukaryota</taxon>
        <taxon>Viridiplantae</taxon>
        <taxon>Streptophyta</taxon>
        <taxon>Embryophyta</taxon>
        <taxon>Tracheophyta</taxon>
        <taxon>Spermatophyta</taxon>
        <taxon>Magnoliopsida</taxon>
        <taxon>Ranunculales</taxon>
        <taxon>Menispermaceae</taxon>
        <taxon>Menispermoideae</taxon>
        <taxon>Cissampelideae</taxon>
        <taxon>Stephania</taxon>
    </lineage>
</organism>
<keyword evidence="2" id="KW-0472">Membrane</keyword>
<accession>A0AAP0I4S8</accession>
<dbReference type="Pfam" id="PF03140">
    <property type="entry name" value="DUF247"/>
    <property type="match status" value="1"/>
</dbReference>
<evidence type="ECO:0000256" key="1">
    <source>
        <dbReference type="SAM" id="MobiDB-lite"/>
    </source>
</evidence>
<comment type="caution">
    <text evidence="3">The sequence shown here is derived from an EMBL/GenBank/DDBJ whole genome shotgun (WGS) entry which is preliminary data.</text>
</comment>
<keyword evidence="4" id="KW-1185">Reference proteome</keyword>
<protein>
    <submittedName>
        <fullName evidence="3">Uncharacterized protein</fullName>
    </submittedName>
</protein>
<dbReference type="PANTHER" id="PTHR31170:SF18">
    <property type="entry name" value="(WILD MALAYSIAN BANANA) HYPOTHETICAL PROTEIN"/>
    <property type="match status" value="1"/>
</dbReference>
<feature type="transmembrane region" description="Helical" evidence="2">
    <location>
        <begin position="425"/>
        <end position="449"/>
    </location>
</feature>
<reference evidence="3 4" key="1">
    <citation type="submission" date="2024-01" db="EMBL/GenBank/DDBJ databases">
        <title>Genome assemblies of Stephania.</title>
        <authorList>
            <person name="Yang L."/>
        </authorList>
    </citation>
    <scope>NUCLEOTIDE SEQUENCE [LARGE SCALE GENOMIC DNA]</scope>
    <source>
        <strain evidence="3">YNDBR</strain>
        <tissue evidence="3">Leaf</tissue>
    </source>
</reference>
<sequence>MEETTEKWVVDVKEKLQEMDSCKEVEHWKKRSIYRVPAYVVELNRKAYKPQIVSFGPYHHGEDDLARMEDHKGRALLHFLKRSNKAVEAYMGALQEVVQELMDSYDGLDPKWCDPITRFLRLMLMDGCFMLEVLRTATGTSSDYAFNDPIFSHHGQLHIIPYIRRDMLMLQNQLPMLLLEMLVSVETGRGGQKENEEFLNKMIVRFCNPSISPGQLENMGACLHVLDVYRKSLLQEPRRRKGKPRRHEDHEGRRGGGGGGGGTSTSTSTSSSGDIIRSATELDEAGVRFKSSKSRSLKDISFHGGVLRLPVIIVDDTTESTFLNLMAFERFHVGAGNEVTSYIFFMDNIIDSSKDVSKLHSRGIIQNAIGSDKAVAKLFNELSKDVTLDPDSRLDKVHKKVNGYCRKRWNEWRANLIHTYFRSPWAILSLVAAIFLMVLTVAQTIYTVYPYYHNRDTPPPPPPPSNSTTHN</sequence>
<gene>
    <name evidence="3" type="ORF">Syun_024677</name>
</gene>
<evidence type="ECO:0000256" key="2">
    <source>
        <dbReference type="SAM" id="Phobius"/>
    </source>
</evidence>
<feature type="compositionally biased region" description="Low complexity" evidence="1">
    <location>
        <begin position="264"/>
        <end position="273"/>
    </location>
</feature>
<dbReference type="Proteomes" id="UP001420932">
    <property type="component" value="Unassembled WGS sequence"/>
</dbReference>